<proteinExistence type="predicted"/>
<dbReference type="GeneID" id="94192086"/>
<accession>A0AAV4LLS5</accession>
<evidence type="ECO:0000313" key="2">
    <source>
        <dbReference type="Proteomes" id="UP001497744"/>
    </source>
</evidence>
<reference evidence="1 2" key="1">
    <citation type="submission" date="2021-06" db="EMBL/GenBank/DDBJ databases">
        <title>Genome sequence of Babesia caballi.</title>
        <authorList>
            <person name="Yamagishi J."/>
            <person name="Kidaka T."/>
            <person name="Ochi A."/>
        </authorList>
    </citation>
    <scope>NUCLEOTIDE SEQUENCE [LARGE SCALE GENOMIC DNA]</scope>
    <source>
        <strain evidence="1">USDA-D6B2</strain>
    </source>
</reference>
<comment type="caution">
    <text evidence="1">The sequence shown here is derived from an EMBL/GenBank/DDBJ whole genome shotgun (WGS) entry which is preliminary data.</text>
</comment>
<name>A0AAV4LLS5_BABCB</name>
<dbReference type="EMBL" id="BPLF01000001">
    <property type="protein sequence ID" value="GIX60603.1"/>
    <property type="molecule type" value="Genomic_DNA"/>
</dbReference>
<protein>
    <submittedName>
        <fullName evidence="1">LacI family transcriptional regulator</fullName>
    </submittedName>
</protein>
<dbReference type="RefSeq" id="XP_067712674.1">
    <property type="nucleotide sequence ID" value="XM_067856573.1"/>
</dbReference>
<organism evidence="1 2">
    <name type="scientific">Babesia caballi</name>
    <dbReference type="NCBI Taxonomy" id="5871"/>
    <lineage>
        <taxon>Eukaryota</taxon>
        <taxon>Sar</taxon>
        <taxon>Alveolata</taxon>
        <taxon>Apicomplexa</taxon>
        <taxon>Aconoidasida</taxon>
        <taxon>Piroplasmida</taxon>
        <taxon>Babesiidae</taxon>
        <taxon>Babesia</taxon>
    </lineage>
</organism>
<gene>
    <name evidence="1" type="ORF">BcabD6B2_00380</name>
</gene>
<evidence type="ECO:0000313" key="1">
    <source>
        <dbReference type="EMBL" id="GIX60603.1"/>
    </source>
</evidence>
<dbReference type="Proteomes" id="UP001497744">
    <property type="component" value="Unassembled WGS sequence"/>
</dbReference>
<sequence>MTDGDRFNFLSAAFDPSALLEESENVPFDPVCDQFYSKLLGGLSDQVGARTLLREPWQTLASSIERLRNSRLSVGRLSHAFFLLPWTAQPASAFKDSTTAGEGSGAPAPAAGRNQLKASAYPAFRSPAHIPTGLKQFVARSKSEAETAKQLLELRLTGYTHTRNASYEFLRQACASGREVAVLTRPSGNSPAVRYRGTVIFFDRDSNLLLGSVTAGGRQRSPFVYIRYVRRMRRNCAPAARA</sequence>
<keyword evidence="2" id="KW-1185">Reference proteome</keyword>
<dbReference type="AlphaFoldDB" id="A0AAV4LLS5"/>